<organism evidence="1 2">
    <name type="scientific">Streptomyces brevispora</name>
    <dbReference type="NCBI Taxonomy" id="887462"/>
    <lineage>
        <taxon>Bacteria</taxon>
        <taxon>Bacillati</taxon>
        <taxon>Actinomycetota</taxon>
        <taxon>Actinomycetes</taxon>
        <taxon>Kitasatosporales</taxon>
        <taxon>Streptomycetaceae</taxon>
        <taxon>Streptomyces</taxon>
    </lineage>
</organism>
<name>A0ABZ1G704_9ACTN</name>
<gene>
    <name evidence="1" type="ORF">OIE64_20170</name>
</gene>
<sequence length="91" mass="9539">MTTPLVLSDDTITLLGQLADTLDAKRPHAEMLEPIRLARALVLAEQLHGPTEAAFAAEQDVLAAAPPVRPGTTRGEYAALLRLIAQGVSAG</sequence>
<dbReference type="EMBL" id="CP109114">
    <property type="protein sequence ID" value="WSC14924.1"/>
    <property type="molecule type" value="Genomic_DNA"/>
</dbReference>
<dbReference type="RefSeq" id="WP_326593844.1">
    <property type="nucleotide sequence ID" value="NZ_CP109114.1"/>
</dbReference>
<keyword evidence="2" id="KW-1185">Reference proteome</keyword>
<dbReference type="Proteomes" id="UP001330827">
    <property type="component" value="Chromosome"/>
</dbReference>
<evidence type="ECO:0000313" key="2">
    <source>
        <dbReference type="Proteomes" id="UP001330827"/>
    </source>
</evidence>
<proteinExistence type="predicted"/>
<reference evidence="1 2" key="1">
    <citation type="submission" date="2022-10" db="EMBL/GenBank/DDBJ databases">
        <title>The complete genomes of actinobacterial strains from the NBC collection.</title>
        <authorList>
            <person name="Joergensen T.S."/>
            <person name="Alvarez Arevalo M."/>
            <person name="Sterndorff E.B."/>
            <person name="Faurdal D."/>
            <person name="Vuksanovic O."/>
            <person name="Mourched A.-S."/>
            <person name="Charusanti P."/>
            <person name="Shaw S."/>
            <person name="Blin K."/>
            <person name="Weber T."/>
        </authorList>
    </citation>
    <scope>NUCLEOTIDE SEQUENCE [LARGE SCALE GENOMIC DNA]</scope>
    <source>
        <strain evidence="1 2">NBC 01769</strain>
    </source>
</reference>
<accession>A0ABZ1G704</accession>
<evidence type="ECO:0000313" key="1">
    <source>
        <dbReference type="EMBL" id="WSC14924.1"/>
    </source>
</evidence>
<protein>
    <submittedName>
        <fullName evidence="1">Uncharacterized protein</fullName>
    </submittedName>
</protein>